<accession>A0A5B6X3B0</accession>
<gene>
    <name evidence="1" type="ORF">EPI10_031397</name>
</gene>
<name>A0A5B6X3B0_9ROSI</name>
<proteinExistence type="predicted"/>
<dbReference type="Proteomes" id="UP000325315">
    <property type="component" value="Unassembled WGS sequence"/>
</dbReference>
<sequence>MDPDRAIVDEVGIPQGIDPLRLNTPLIDKIRKHGAEEFRATVNYDPKRAEFWLENTIRVFDELSYTPEECLKCAISLLRGIAY</sequence>
<keyword evidence="2" id="KW-1185">Reference proteome</keyword>
<evidence type="ECO:0000313" key="1">
    <source>
        <dbReference type="EMBL" id="KAA3487582.1"/>
    </source>
</evidence>
<organism evidence="1 2">
    <name type="scientific">Gossypium australe</name>
    <dbReference type="NCBI Taxonomy" id="47621"/>
    <lineage>
        <taxon>Eukaryota</taxon>
        <taxon>Viridiplantae</taxon>
        <taxon>Streptophyta</taxon>
        <taxon>Embryophyta</taxon>
        <taxon>Tracheophyta</taxon>
        <taxon>Spermatophyta</taxon>
        <taxon>Magnoliopsida</taxon>
        <taxon>eudicotyledons</taxon>
        <taxon>Gunneridae</taxon>
        <taxon>Pentapetalae</taxon>
        <taxon>rosids</taxon>
        <taxon>malvids</taxon>
        <taxon>Malvales</taxon>
        <taxon>Malvaceae</taxon>
        <taxon>Malvoideae</taxon>
        <taxon>Gossypium</taxon>
    </lineage>
</organism>
<dbReference type="AlphaFoldDB" id="A0A5B6X3B0"/>
<dbReference type="EMBL" id="SMMG02000001">
    <property type="protein sequence ID" value="KAA3487582.1"/>
    <property type="molecule type" value="Genomic_DNA"/>
</dbReference>
<protein>
    <submittedName>
        <fullName evidence="1">Zinc finger CCHC domain-containing 8</fullName>
    </submittedName>
</protein>
<evidence type="ECO:0000313" key="2">
    <source>
        <dbReference type="Proteomes" id="UP000325315"/>
    </source>
</evidence>
<reference evidence="2" key="1">
    <citation type="journal article" date="2019" name="Plant Biotechnol. J.">
        <title>Genome sequencing of the Australian wild diploid species Gossypium australe highlights disease resistance and delayed gland morphogenesis.</title>
        <authorList>
            <person name="Cai Y."/>
            <person name="Cai X."/>
            <person name="Wang Q."/>
            <person name="Wang P."/>
            <person name="Zhang Y."/>
            <person name="Cai C."/>
            <person name="Xu Y."/>
            <person name="Wang K."/>
            <person name="Zhou Z."/>
            <person name="Wang C."/>
            <person name="Geng S."/>
            <person name="Li B."/>
            <person name="Dong Q."/>
            <person name="Hou Y."/>
            <person name="Wang H."/>
            <person name="Ai P."/>
            <person name="Liu Z."/>
            <person name="Yi F."/>
            <person name="Sun M."/>
            <person name="An G."/>
            <person name="Cheng J."/>
            <person name="Zhang Y."/>
            <person name="Shi Q."/>
            <person name="Xie Y."/>
            <person name="Shi X."/>
            <person name="Chang Y."/>
            <person name="Huang F."/>
            <person name="Chen Y."/>
            <person name="Hong S."/>
            <person name="Mi L."/>
            <person name="Sun Q."/>
            <person name="Zhang L."/>
            <person name="Zhou B."/>
            <person name="Peng R."/>
            <person name="Zhang X."/>
            <person name="Liu F."/>
        </authorList>
    </citation>
    <scope>NUCLEOTIDE SEQUENCE [LARGE SCALE GENOMIC DNA]</scope>
    <source>
        <strain evidence="2">cv. PA1801</strain>
    </source>
</reference>
<dbReference type="OrthoDB" id="2272416at2759"/>
<comment type="caution">
    <text evidence="1">The sequence shown here is derived from an EMBL/GenBank/DDBJ whole genome shotgun (WGS) entry which is preliminary data.</text>
</comment>